<dbReference type="PROSITE" id="PS50977">
    <property type="entry name" value="HTH_TETR_2"/>
    <property type="match status" value="1"/>
</dbReference>
<evidence type="ECO:0000256" key="4">
    <source>
        <dbReference type="PROSITE-ProRule" id="PRU00335"/>
    </source>
</evidence>
<dbReference type="InterPro" id="IPR001647">
    <property type="entry name" value="HTH_TetR"/>
</dbReference>
<dbReference type="SUPFAM" id="SSF46689">
    <property type="entry name" value="Homeodomain-like"/>
    <property type="match status" value="1"/>
</dbReference>
<evidence type="ECO:0000256" key="1">
    <source>
        <dbReference type="ARBA" id="ARBA00023015"/>
    </source>
</evidence>
<evidence type="ECO:0000313" key="7">
    <source>
        <dbReference type="Proteomes" id="UP001209083"/>
    </source>
</evidence>
<sequence length="203" mass="22514">MARPRNQTARRSQIVHAAMTAIATRGLAGLRIKDVAQSAGLSAGSVSYYFSELDDLVREVHRHAVDRFYWERLREAEACADPRQKLVRALRSGLPRADGDLEYRVLCEMHAQACRDQFHAQLMSNLFNREVSLYLPILTMGAQHGVFELAAPELTISRNLVALEDSYGLHLLGGLSLSLEEAYGLLISYAEAATGTRLEVEVG</sequence>
<evidence type="ECO:0000259" key="5">
    <source>
        <dbReference type="PROSITE" id="PS50977"/>
    </source>
</evidence>
<proteinExistence type="predicted"/>
<keyword evidence="7" id="KW-1185">Reference proteome</keyword>
<gene>
    <name evidence="6" type="ORF">LWF01_13110</name>
</gene>
<dbReference type="Pfam" id="PF00440">
    <property type="entry name" value="TetR_N"/>
    <property type="match status" value="1"/>
</dbReference>
<name>A0ABY8QS13_9MICO</name>
<keyword evidence="1" id="KW-0805">Transcription regulation</keyword>
<dbReference type="PANTHER" id="PTHR30055:SF234">
    <property type="entry name" value="HTH-TYPE TRANSCRIPTIONAL REGULATOR BETI"/>
    <property type="match status" value="1"/>
</dbReference>
<dbReference type="RefSeq" id="WP_349637818.1">
    <property type="nucleotide sequence ID" value="NZ_CP090958.1"/>
</dbReference>
<organism evidence="6 7">
    <name type="scientific">Saxibacter everestensis</name>
    <dbReference type="NCBI Taxonomy" id="2909229"/>
    <lineage>
        <taxon>Bacteria</taxon>
        <taxon>Bacillati</taxon>
        <taxon>Actinomycetota</taxon>
        <taxon>Actinomycetes</taxon>
        <taxon>Micrococcales</taxon>
        <taxon>Brevibacteriaceae</taxon>
        <taxon>Saxibacter</taxon>
    </lineage>
</organism>
<dbReference type="InterPro" id="IPR009057">
    <property type="entry name" value="Homeodomain-like_sf"/>
</dbReference>
<dbReference type="Proteomes" id="UP001209083">
    <property type="component" value="Chromosome"/>
</dbReference>
<feature type="domain" description="HTH tetR-type" evidence="5">
    <location>
        <begin position="8"/>
        <end position="68"/>
    </location>
</feature>
<keyword evidence="2 4" id="KW-0238">DNA-binding</keyword>
<feature type="DNA-binding region" description="H-T-H motif" evidence="4">
    <location>
        <begin position="31"/>
        <end position="50"/>
    </location>
</feature>
<dbReference type="Gene3D" id="1.10.357.10">
    <property type="entry name" value="Tetracycline Repressor, domain 2"/>
    <property type="match status" value="1"/>
</dbReference>
<evidence type="ECO:0000256" key="2">
    <source>
        <dbReference type="ARBA" id="ARBA00023125"/>
    </source>
</evidence>
<evidence type="ECO:0000313" key="6">
    <source>
        <dbReference type="EMBL" id="WGW11036.1"/>
    </source>
</evidence>
<protein>
    <submittedName>
        <fullName evidence="6">TetR family transcriptional regulator</fullName>
    </submittedName>
</protein>
<dbReference type="EMBL" id="CP090958">
    <property type="protein sequence ID" value="WGW11036.1"/>
    <property type="molecule type" value="Genomic_DNA"/>
</dbReference>
<dbReference type="PANTHER" id="PTHR30055">
    <property type="entry name" value="HTH-TYPE TRANSCRIPTIONAL REGULATOR RUTR"/>
    <property type="match status" value="1"/>
</dbReference>
<accession>A0ABY8QS13</accession>
<reference evidence="6 7" key="1">
    <citation type="submission" date="2023-05" db="EMBL/GenBank/DDBJ databases">
        <title>Lithophilousrod everest ZFBP1038 complete genpme.</title>
        <authorList>
            <person name="Tian M."/>
        </authorList>
    </citation>
    <scope>NUCLEOTIDE SEQUENCE [LARGE SCALE GENOMIC DNA]</scope>
    <source>
        <strain evidence="6 7">ZFBP1038</strain>
    </source>
</reference>
<keyword evidence="3" id="KW-0804">Transcription</keyword>
<dbReference type="InterPro" id="IPR050109">
    <property type="entry name" value="HTH-type_TetR-like_transc_reg"/>
</dbReference>
<evidence type="ECO:0000256" key="3">
    <source>
        <dbReference type="ARBA" id="ARBA00023163"/>
    </source>
</evidence>